<keyword evidence="9" id="KW-1185">Reference proteome</keyword>
<evidence type="ECO:0000256" key="2">
    <source>
        <dbReference type="ARBA" id="ARBA00022525"/>
    </source>
</evidence>
<evidence type="ECO:0000256" key="4">
    <source>
        <dbReference type="ARBA" id="ARBA00023088"/>
    </source>
</evidence>
<keyword evidence="3" id="KW-0732">Signal</keyword>
<name>A0ABW4BQN9_9LACO</name>
<evidence type="ECO:0000313" key="9">
    <source>
        <dbReference type="Proteomes" id="UP001597251"/>
    </source>
</evidence>
<accession>A0ABW4BQN9</accession>
<feature type="compositionally biased region" description="Low complexity" evidence="5">
    <location>
        <begin position="1"/>
        <end position="19"/>
    </location>
</feature>
<keyword evidence="1" id="KW-0134">Cell wall</keyword>
<keyword evidence="6" id="KW-0812">Transmembrane</keyword>
<keyword evidence="6" id="KW-0472">Membrane</keyword>
<protein>
    <submittedName>
        <fullName evidence="8">LPXTG cell wall anchor domain-containing protein</fullName>
    </submittedName>
</protein>
<proteinExistence type="predicted"/>
<dbReference type="PROSITE" id="PS50847">
    <property type="entry name" value="GRAM_POS_ANCHORING"/>
    <property type="match status" value="1"/>
</dbReference>
<keyword evidence="4" id="KW-0572">Peptidoglycan-anchor</keyword>
<evidence type="ECO:0000256" key="6">
    <source>
        <dbReference type="SAM" id="Phobius"/>
    </source>
</evidence>
<feature type="region of interest" description="Disordered" evidence="5">
    <location>
        <begin position="1"/>
        <end position="33"/>
    </location>
</feature>
<evidence type="ECO:0000259" key="7">
    <source>
        <dbReference type="PROSITE" id="PS50847"/>
    </source>
</evidence>
<evidence type="ECO:0000256" key="3">
    <source>
        <dbReference type="ARBA" id="ARBA00022729"/>
    </source>
</evidence>
<evidence type="ECO:0000256" key="1">
    <source>
        <dbReference type="ARBA" id="ARBA00022512"/>
    </source>
</evidence>
<keyword evidence="2" id="KW-0964">Secreted</keyword>
<dbReference type="RefSeq" id="WP_125675251.1">
    <property type="nucleotide sequence ID" value="NZ_JBHTOI010000004.1"/>
</dbReference>
<reference evidence="9" key="1">
    <citation type="journal article" date="2019" name="Int. J. Syst. Evol. Microbiol.">
        <title>The Global Catalogue of Microorganisms (GCM) 10K type strain sequencing project: providing services to taxonomists for standard genome sequencing and annotation.</title>
        <authorList>
            <consortium name="The Broad Institute Genomics Platform"/>
            <consortium name="The Broad Institute Genome Sequencing Center for Infectious Disease"/>
            <person name="Wu L."/>
            <person name="Ma J."/>
        </authorList>
    </citation>
    <scope>NUCLEOTIDE SEQUENCE [LARGE SCALE GENOMIC DNA]</scope>
    <source>
        <strain evidence="9">CCM 8936</strain>
    </source>
</reference>
<keyword evidence="6" id="KW-1133">Transmembrane helix</keyword>
<dbReference type="Proteomes" id="UP001597251">
    <property type="component" value="Unassembled WGS sequence"/>
</dbReference>
<organism evidence="8 9">
    <name type="scientific">Companilactobacillus keshanensis</name>
    <dbReference type="NCBI Taxonomy" id="2486003"/>
    <lineage>
        <taxon>Bacteria</taxon>
        <taxon>Bacillati</taxon>
        <taxon>Bacillota</taxon>
        <taxon>Bacilli</taxon>
        <taxon>Lactobacillales</taxon>
        <taxon>Lactobacillaceae</taxon>
        <taxon>Companilactobacillus</taxon>
    </lineage>
</organism>
<dbReference type="InterPro" id="IPR019931">
    <property type="entry name" value="LPXTG_anchor"/>
</dbReference>
<gene>
    <name evidence="8" type="ORF">ACFQ42_01855</name>
</gene>
<feature type="domain" description="Gram-positive cocci surface proteins LPxTG" evidence="7">
    <location>
        <begin position="28"/>
        <end position="59"/>
    </location>
</feature>
<comment type="caution">
    <text evidence="8">The sequence shown here is derived from an EMBL/GenBank/DDBJ whole genome shotgun (WGS) entry which is preliminary data.</text>
</comment>
<dbReference type="NCBIfam" id="TIGR01167">
    <property type="entry name" value="LPXTG_anchor"/>
    <property type="match status" value="1"/>
</dbReference>
<feature type="transmembrane region" description="Helical" evidence="6">
    <location>
        <begin position="36"/>
        <end position="55"/>
    </location>
</feature>
<feature type="compositionally biased region" description="Polar residues" evidence="5">
    <location>
        <begin position="20"/>
        <end position="33"/>
    </location>
</feature>
<evidence type="ECO:0000313" key="8">
    <source>
        <dbReference type="EMBL" id="MFD1417504.1"/>
    </source>
</evidence>
<sequence length="59" mass="6599">MEVNKSSNENLNTSATNNNDAKQTNSQFPQTGNESTFWATGLGMFLLAILGVFDFRRRN</sequence>
<evidence type="ECO:0000256" key="5">
    <source>
        <dbReference type="SAM" id="MobiDB-lite"/>
    </source>
</evidence>
<dbReference type="EMBL" id="JBHTOI010000004">
    <property type="protein sequence ID" value="MFD1417504.1"/>
    <property type="molecule type" value="Genomic_DNA"/>
</dbReference>